<protein>
    <recommendedName>
        <fullName evidence="2 3">Single-stranded DNA-binding protein</fullName>
        <shortName evidence="2">SSB</shortName>
    </recommendedName>
</protein>
<dbReference type="HAMAP" id="MF_00984">
    <property type="entry name" value="SSB"/>
    <property type="match status" value="1"/>
</dbReference>
<evidence type="ECO:0000313" key="6">
    <source>
        <dbReference type="Proteomes" id="UP001500466"/>
    </source>
</evidence>
<reference evidence="6" key="1">
    <citation type="journal article" date="2019" name="Int. J. Syst. Evol. Microbiol.">
        <title>The Global Catalogue of Microorganisms (GCM) 10K type strain sequencing project: providing services to taxonomists for standard genome sequencing and annotation.</title>
        <authorList>
            <consortium name="The Broad Institute Genomics Platform"/>
            <consortium name="The Broad Institute Genome Sequencing Center for Infectious Disease"/>
            <person name="Wu L."/>
            <person name="Ma J."/>
        </authorList>
    </citation>
    <scope>NUCLEOTIDE SEQUENCE [LARGE SCALE GENOMIC DNA]</scope>
    <source>
        <strain evidence="6">JCM 17986</strain>
    </source>
</reference>
<evidence type="ECO:0000256" key="2">
    <source>
        <dbReference type="HAMAP-Rule" id="MF_00984"/>
    </source>
</evidence>
<name>A0ABP9HGE0_9ACTN</name>
<sequence length="150" mass="16508">MSDTQVTLVGNVVSDVRSATTLSGIPLATFRMAVAPRRYDRDTNQWTQGESTFYTVAAWRRLAEHTLCSIDKGDPVVVTGKLRARAWQRDDRRHTSVEVEATALGHDLTRGTSVFTRTRRPDPDLENPSEATAIRLADPTEPAEASAQAA</sequence>
<evidence type="ECO:0000256" key="1">
    <source>
        <dbReference type="ARBA" id="ARBA00023125"/>
    </source>
</evidence>
<accession>A0ABP9HGE0</accession>
<dbReference type="CDD" id="cd04496">
    <property type="entry name" value="SSB_OBF"/>
    <property type="match status" value="1"/>
</dbReference>
<evidence type="ECO:0000256" key="3">
    <source>
        <dbReference type="RuleBase" id="RU000524"/>
    </source>
</evidence>
<dbReference type="Pfam" id="PF00436">
    <property type="entry name" value="SSB"/>
    <property type="match status" value="1"/>
</dbReference>
<dbReference type="NCBIfam" id="TIGR00621">
    <property type="entry name" value="ssb"/>
    <property type="match status" value="1"/>
</dbReference>
<feature type="region of interest" description="Disordered" evidence="4">
    <location>
        <begin position="110"/>
        <end position="150"/>
    </location>
</feature>
<dbReference type="PANTHER" id="PTHR10302:SF27">
    <property type="entry name" value="SINGLE-STRANDED DNA-BINDING PROTEIN"/>
    <property type="match status" value="1"/>
</dbReference>
<dbReference type="InterPro" id="IPR000424">
    <property type="entry name" value="Primosome_PriB/ssb"/>
</dbReference>
<keyword evidence="6" id="KW-1185">Reference proteome</keyword>
<comment type="subunit">
    <text evidence="2">Homotetramer.</text>
</comment>
<evidence type="ECO:0000256" key="4">
    <source>
        <dbReference type="SAM" id="MobiDB-lite"/>
    </source>
</evidence>
<comment type="caution">
    <text evidence="5">The sequence shown here is derived from an EMBL/GenBank/DDBJ whole genome shotgun (WGS) entry which is preliminary data.</text>
</comment>
<dbReference type="InterPro" id="IPR012340">
    <property type="entry name" value="NA-bd_OB-fold"/>
</dbReference>
<dbReference type="EMBL" id="BAABHS010000013">
    <property type="protein sequence ID" value="GAA4970391.1"/>
    <property type="molecule type" value="Genomic_DNA"/>
</dbReference>
<proteinExistence type="inferred from homology"/>
<gene>
    <name evidence="5" type="ORF">GCM10023205_39910</name>
</gene>
<dbReference type="SUPFAM" id="SSF50249">
    <property type="entry name" value="Nucleic acid-binding proteins"/>
    <property type="match status" value="1"/>
</dbReference>
<keyword evidence="1 2" id="KW-0238">DNA-binding</keyword>
<dbReference type="RefSeq" id="WP_345676916.1">
    <property type="nucleotide sequence ID" value="NZ_BAABHS010000013.1"/>
</dbReference>
<dbReference type="PANTHER" id="PTHR10302">
    <property type="entry name" value="SINGLE-STRANDED DNA-BINDING PROTEIN"/>
    <property type="match status" value="1"/>
</dbReference>
<dbReference type="Gene3D" id="2.40.50.140">
    <property type="entry name" value="Nucleic acid-binding proteins"/>
    <property type="match status" value="1"/>
</dbReference>
<comment type="caution">
    <text evidence="2">Lacks conserved residue(s) required for the propagation of feature annotation.</text>
</comment>
<dbReference type="InterPro" id="IPR011344">
    <property type="entry name" value="ssDNA-bd"/>
</dbReference>
<organism evidence="5 6">
    <name type="scientific">Yinghuangia aomiensis</name>
    <dbReference type="NCBI Taxonomy" id="676205"/>
    <lineage>
        <taxon>Bacteria</taxon>
        <taxon>Bacillati</taxon>
        <taxon>Actinomycetota</taxon>
        <taxon>Actinomycetes</taxon>
        <taxon>Kitasatosporales</taxon>
        <taxon>Streptomycetaceae</taxon>
        <taxon>Yinghuangia</taxon>
    </lineage>
</organism>
<evidence type="ECO:0000313" key="5">
    <source>
        <dbReference type="EMBL" id="GAA4970391.1"/>
    </source>
</evidence>
<dbReference type="PROSITE" id="PS50935">
    <property type="entry name" value="SSB"/>
    <property type="match status" value="1"/>
</dbReference>
<dbReference type="Proteomes" id="UP001500466">
    <property type="component" value="Unassembled WGS sequence"/>
</dbReference>
<dbReference type="GO" id="GO:0003677">
    <property type="term" value="F:DNA binding"/>
    <property type="evidence" value="ECO:0007669"/>
    <property type="project" value="UniProtKB-KW"/>
</dbReference>